<dbReference type="PANTHER" id="PTHR21716:SF53">
    <property type="entry name" value="PERMEASE PERM-RELATED"/>
    <property type="match status" value="1"/>
</dbReference>
<evidence type="ECO:0000256" key="7">
    <source>
        <dbReference type="ARBA" id="ARBA00023136"/>
    </source>
</evidence>
<dbReference type="EMBL" id="CP063169">
    <property type="protein sequence ID" value="QOR72672.1"/>
    <property type="molecule type" value="Genomic_DNA"/>
</dbReference>
<evidence type="ECO:0000256" key="8">
    <source>
        <dbReference type="SAM" id="Phobius"/>
    </source>
</evidence>
<keyword evidence="3" id="KW-0813">Transport</keyword>
<dbReference type="GO" id="GO:0055085">
    <property type="term" value="P:transmembrane transport"/>
    <property type="evidence" value="ECO:0007669"/>
    <property type="project" value="TreeGrafter"/>
</dbReference>
<feature type="transmembrane region" description="Helical" evidence="8">
    <location>
        <begin position="30"/>
        <end position="49"/>
    </location>
</feature>
<proteinExistence type="inferred from homology"/>
<comment type="subcellular location">
    <subcellularLocation>
        <location evidence="1">Cell membrane</location>
        <topology evidence="1">Multi-pass membrane protein</topology>
    </subcellularLocation>
</comment>
<evidence type="ECO:0000256" key="3">
    <source>
        <dbReference type="ARBA" id="ARBA00022448"/>
    </source>
</evidence>
<accession>A0A7M1T135</accession>
<evidence type="ECO:0000313" key="10">
    <source>
        <dbReference type="Proteomes" id="UP000593758"/>
    </source>
</evidence>
<evidence type="ECO:0000256" key="6">
    <source>
        <dbReference type="ARBA" id="ARBA00022989"/>
    </source>
</evidence>
<dbReference type="Proteomes" id="UP000593758">
    <property type="component" value="Chromosome"/>
</dbReference>
<keyword evidence="5 8" id="KW-0812">Transmembrane</keyword>
<dbReference type="AlphaFoldDB" id="A0A7M1T135"/>
<evidence type="ECO:0000256" key="2">
    <source>
        <dbReference type="ARBA" id="ARBA00009773"/>
    </source>
</evidence>
<dbReference type="KEGG" id="halt:IM660_08645"/>
<evidence type="ECO:0000313" key="9">
    <source>
        <dbReference type="EMBL" id="QOR72672.1"/>
    </source>
</evidence>
<dbReference type="PANTHER" id="PTHR21716">
    <property type="entry name" value="TRANSMEMBRANE PROTEIN"/>
    <property type="match status" value="1"/>
</dbReference>
<evidence type="ECO:0000256" key="1">
    <source>
        <dbReference type="ARBA" id="ARBA00004651"/>
    </source>
</evidence>
<reference evidence="9 10" key="1">
    <citation type="submission" date="2020-10" db="EMBL/GenBank/DDBJ databases">
        <title>Haloactinobacterium sp. RN3S43, a bacterium isolated from saline soil.</title>
        <authorList>
            <person name="Sun J.-Q."/>
        </authorList>
    </citation>
    <scope>NUCLEOTIDE SEQUENCE [LARGE SCALE GENOMIC DNA]</scope>
    <source>
        <strain evidence="9 10">RN3S43</strain>
    </source>
</reference>
<keyword evidence="10" id="KW-1185">Reference proteome</keyword>
<evidence type="ECO:0000256" key="5">
    <source>
        <dbReference type="ARBA" id="ARBA00022692"/>
    </source>
</evidence>
<comment type="similarity">
    <text evidence="2">Belongs to the autoinducer-2 exporter (AI-2E) (TC 2.A.86) family.</text>
</comment>
<feature type="transmembrane region" description="Helical" evidence="8">
    <location>
        <begin position="7"/>
        <end position="24"/>
    </location>
</feature>
<dbReference type="GO" id="GO:0005886">
    <property type="term" value="C:plasma membrane"/>
    <property type="evidence" value="ECO:0007669"/>
    <property type="project" value="UniProtKB-SubCell"/>
</dbReference>
<organism evidence="9 10">
    <name type="scientific">Ruania alkalisoli</name>
    <dbReference type="NCBI Taxonomy" id="2779775"/>
    <lineage>
        <taxon>Bacteria</taxon>
        <taxon>Bacillati</taxon>
        <taxon>Actinomycetota</taxon>
        <taxon>Actinomycetes</taxon>
        <taxon>Micrococcales</taxon>
        <taxon>Ruaniaceae</taxon>
        <taxon>Ruania</taxon>
    </lineage>
</organism>
<evidence type="ECO:0000256" key="4">
    <source>
        <dbReference type="ARBA" id="ARBA00022475"/>
    </source>
</evidence>
<feature type="transmembrane region" description="Helical" evidence="8">
    <location>
        <begin position="253"/>
        <end position="279"/>
    </location>
</feature>
<keyword evidence="6 8" id="KW-1133">Transmembrane helix</keyword>
<feature type="transmembrane region" description="Helical" evidence="8">
    <location>
        <begin position="219"/>
        <end position="246"/>
    </location>
</feature>
<feature type="transmembrane region" description="Helical" evidence="8">
    <location>
        <begin position="61"/>
        <end position="81"/>
    </location>
</feature>
<sequence length="354" mass="37988">MVKAGGWSWRLLVVVAVVALLVWATAKIQLVFIAVFIALVFSAVLRPFVNVMDKVMPRGLATALSMLSAVLVFGGMVTYVVRSVTGQWERLSTQFADGIDELFNLAANLPFGISITAEQLREWSDTGLQWIQENQSELLDRAAEGAGSVFETFAILALATFTTVFFLARGNEMWRWFINQLPSRLREKWLIAGGVGWYTFSGYARGTVIIALVDGVLALIVLLIAGVPLAAPLAVLVFIGAFIPLVGAPAAMIVAMIVALAVNGFWNAVIVGIAIALIGQFEGHVLQPLVMGKQVSLHPVAVALAVTSGTLVAGILGAIIVIPIVAVIWAVYARLRTVDPPMEDVEEPDVLPRS</sequence>
<dbReference type="InterPro" id="IPR002549">
    <property type="entry name" value="AI-2E-like"/>
</dbReference>
<dbReference type="Pfam" id="PF01594">
    <property type="entry name" value="AI-2E_transport"/>
    <property type="match status" value="1"/>
</dbReference>
<keyword evidence="4" id="KW-1003">Cell membrane</keyword>
<gene>
    <name evidence="9" type="ORF">IM660_08645</name>
</gene>
<feature type="transmembrane region" description="Helical" evidence="8">
    <location>
        <begin position="148"/>
        <end position="168"/>
    </location>
</feature>
<name>A0A7M1T135_9MICO</name>
<feature type="transmembrane region" description="Helical" evidence="8">
    <location>
        <begin position="299"/>
        <end position="332"/>
    </location>
</feature>
<protein>
    <submittedName>
        <fullName evidence="9">AI-2E family transporter</fullName>
    </submittedName>
</protein>
<keyword evidence="7 8" id="KW-0472">Membrane</keyword>